<gene>
    <name evidence="2" type="ORF">CSUI_009036</name>
</gene>
<dbReference type="VEuPathDB" id="ToxoDB:CSUI_009036"/>
<feature type="compositionally biased region" description="Basic and acidic residues" evidence="1">
    <location>
        <begin position="157"/>
        <end position="166"/>
    </location>
</feature>
<name>A0A2C6KJ63_9APIC</name>
<protein>
    <submittedName>
        <fullName evidence="2">Uncharacterized protein</fullName>
    </submittedName>
</protein>
<feature type="compositionally biased region" description="Low complexity" evidence="1">
    <location>
        <begin position="80"/>
        <end position="111"/>
    </location>
</feature>
<evidence type="ECO:0000256" key="1">
    <source>
        <dbReference type="SAM" id="MobiDB-lite"/>
    </source>
</evidence>
<dbReference type="AlphaFoldDB" id="A0A2C6KJ63"/>
<comment type="caution">
    <text evidence="2">The sequence shown here is derived from an EMBL/GenBank/DDBJ whole genome shotgun (WGS) entry which is preliminary data.</text>
</comment>
<evidence type="ECO:0000313" key="2">
    <source>
        <dbReference type="EMBL" id="PHJ17149.1"/>
    </source>
</evidence>
<feature type="region of interest" description="Disordered" evidence="1">
    <location>
        <begin position="1"/>
        <end position="267"/>
    </location>
</feature>
<reference evidence="2 3" key="1">
    <citation type="journal article" date="2017" name="Int. J. Parasitol.">
        <title>The genome of the protozoan parasite Cystoisospora suis and a reverse vaccinology approach to identify vaccine candidates.</title>
        <authorList>
            <person name="Palmieri N."/>
            <person name="Shrestha A."/>
            <person name="Ruttkowski B."/>
            <person name="Beck T."/>
            <person name="Vogl C."/>
            <person name="Tomley F."/>
            <person name="Blake D.P."/>
            <person name="Joachim A."/>
        </authorList>
    </citation>
    <scope>NUCLEOTIDE SEQUENCE [LARGE SCALE GENOMIC DNA]</scope>
    <source>
        <strain evidence="2 3">Wien I</strain>
    </source>
</reference>
<feature type="compositionally biased region" description="Polar residues" evidence="1">
    <location>
        <begin position="210"/>
        <end position="225"/>
    </location>
</feature>
<feature type="compositionally biased region" description="Low complexity" evidence="1">
    <location>
        <begin position="22"/>
        <end position="47"/>
    </location>
</feature>
<dbReference type="GeneID" id="94432366"/>
<keyword evidence="3" id="KW-1185">Reference proteome</keyword>
<feature type="compositionally biased region" description="Basic and acidic residues" evidence="1">
    <location>
        <begin position="132"/>
        <end position="144"/>
    </location>
</feature>
<dbReference type="RefSeq" id="XP_067918874.1">
    <property type="nucleotide sequence ID" value="XM_068069155.1"/>
</dbReference>
<evidence type="ECO:0000313" key="3">
    <source>
        <dbReference type="Proteomes" id="UP000221165"/>
    </source>
</evidence>
<sequence length="328" mass="35423">MSKTHHPREGGSLAPPRPPAAKTPSPSCVSSSSSSSSRPSSFSSSTSPPLPSSPPFSSLPIRGRERHPSSRHTAPRPETSSSHTSPSSSSYSSSSSSPSSGSSLSSSPSSSPRERQRFFPPHSSSSSHPKHRQDSLSRSAEKSSHSHHPRTVSASTREVKTGEGRKSVQFTPPSPTTSSHSFPSDEGISKSVVHEAVPAELRGSSPPSPVRTSVYVTTRPFPSSSAKRDVAGMSSSSPTPGGWRRRGGEGRDGRFSPRLPCSKDGEPSSLDQVYIRRQRDGSMVMYLSAHLDKYLLRVFRTVSYNGFLTELRWVNMVYNMLLTAFWNV</sequence>
<organism evidence="2 3">
    <name type="scientific">Cystoisospora suis</name>
    <dbReference type="NCBI Taxonomy" id="483139"/>
    <lineage>
        <taxon>Eukaryota</taxon>
        <taxon>Sar</taxon>
        <taxon>Alveolata</taxon>
        <taxon>Apicomplexa</taxon>
        <taxon>Conoidasida</taxon>
        <taxon>Coccidia</taxon>
        <taxon>Eucoccidiorida</taxon>
        <taxon>Eimeriorina</taxon>
        <taxon>Sarcocystidae</taxon>
        <taxon>Cystoisospora</taxon>
    </lineage>
</organism>
<feature type="compositionally biased region" description="Basic and acidic residues" evidence="1">
    <location>
        <begin position="246"/>
        <end position="266"/>
    </location>
</feature>
<proteinExistence type="predicted"/>
<dbReference type="EMBL" id="MIGC01005238">
    <property type="protein sequence ID" value="PHJ17149.1"/>
    <property type="molecule type" value="Genomic_DNA"/>
</dbReference>
<dbReference type="Proteomes" id="UP000221165">
    <property type="component" value="Unassembled WGS sequence"/>
</dbReference>
<accession>A0A2C6KJ63</accession>